<evidence type="ECO:0000313" key="1">
    <source>
        <dbReference type="EMBL" id="MEB4590237.1"/>
    </source>
</evidence>
<proteinExistence type="predicted"/>
<accession>A0ABU6CUP8</accession>
<sequence length="68" mass="6924">AVKAAILSGQVTGLGRATLKPVLAGAGLPRSTDAVKVLIKWGCTDLIETGLVSRNPEPGNGKPEFVIA</sequence>
<dbReference type="EMBL" id="JAYMYJ010000040">
    <property type="protein sequence ID" value="MEB4590237.1"/>
    <property type="molecule type" value="Genomic_DNA"/>
</dbReference>
<evidence type="ECO:0000313" key="2">
    <source>
        <dbReference type="Proteomes" id="UP001308005"/>
    </source>
</evidence>
<dbReference type="Proteomes" id="UP001308005">
    <property type="component" value="Unassembled WGS sequence"/>
</dbReference>
<reference evidence="1 2" key="2">
    <citation type="submission" date="2024-01" db="EMBL/GenBank/DDBJ databases">
        <authorList>
            <person name="Xie X."/>
        </authorList>
    </citation>
    <scope>NUCLEOTIDE SEQUENCE [LARGE SCALE GENOMIC DNA]</scope>
    <source>
        <strain evidence="1">SCUT-1</strain>
    </source>
</reference>
<gene>
    <name evidence="1" type="ORF">VSS37_04545</name>
</gene>
<keyword evidence="2" id="KW-1185">Reference proteome</keyword>
<organism evidence="1 2">
    <name type="scientific">Candidatus Thiothrix phosphatis</name>
    <dbReference type="NCBI Taxonomy" id="3112415"/>
    <lineage>
        <taxon>Bacteria</taxon>
        <taxon>Pseudomonadati</taxon>
        <taxon>Pseudomonadota</taxon>
        <taxon>Gammaproteobacteria</taxon>
        <taxon>Thiotrichales</taxon>
        <taxon>Thiotrichaceae</taxon>
        <taxon>Thiothrix</taxon>
    </lineage>
</organism>
<dbReference type="RefSeq" id="WP_324693508.1">
    <property type="nucleotide sequence ID" value="NZ_JAYMYJ010000040.1"/>
</dbReference>
<protein>
    <submittedName>
        <fullName evidence="1">Uncharacterized protein</fullName>
    </submittedName>
</protein>
<name>A0ABU6CUP8_9GAMM</name>
<comment type="caution">
    <text evidence="1">The sequence shown here is derived from an EMBL/GenBank/DDBJ whole genome shotgun (WGS) entry which is preliminary data.</text>
</comment>
<feature type="non-terminal residue" evidence="1">
    <location>
        <position position="1"/>
    </location>
</feature>
<reference evidence="2" key="1">
    <citation type="submission" date="2023-07" db="EMBL/GenBank/DDBJ databases">
        <title>The carbon used by Thiothrix.</title>
        <authorList>
            <person name="Chen L."/>
        </authorList>
    </citation>
    <scope>NUCLEOTIDE SEQUENCE [LARGE SCALE GENOMIC DNA]</scope>
</reference>